<dbReference type="PATRIC" id="fig|230089.6.peg.815"/>
<dbReference type="AlphaFoldDB" id="A0A0F7LHJ2"/>
<sequence>MIELNQHFTLLTFHMNNVFPTTASGKYYASVLFDDAKENPTPDTISTDRSVGIDLGLSHAFILSTGIKKIIPGFSIQEYPVCEWPSENYPGISMMCRGVIFCEYCNTKVNGTVKTLSA</sequence>
<gene>
    <name evidence="1" type="ORF">VY86_03665</name>
</gene>
<dbReference type="KEGG" id="ptt:VY86_03665"/>
<evidence type="ECO:0000313" key="1">
    <source>
        <dbReference type="EMBL" id="AKH62569.1"/>
    </source>
</evidence>
<name>A0A0F7LHJ2_9GAMM</name>
<keyword evidence="2" id="KW-1185">Reference proteome</keyword>
<organism evidence="1 2">
    <name type="scientific">Photorhabdus thracensis</name>
    <dbReference type="NCBI Taxonomy" id="230089"/>
    <lineage>
        <taxon>Bacteria</taxon>
        <taxon>Pseudomonadati</taxon>
        <taxon>Pseudomonadota</taxon>
        <taxon>Gammaproteobacteria</taxon>
        <taxon>Enterobacterales</taxon>
        <taxon>Morganellaceae</taxon>
        <taxon>Photorhabdus</taxon>
    </lineage>
</organism>
<proteinExistence type="predicted"/>
<dbReference type="Proteomes" id="UP000034866">
    <property type="component" value="Chromosome"/>
</dbReference>
<evidence type="ECO:0000313" key="2">
    <source>
        <dbReference type="Proteomes" id="UP000034866"/>
    </source>
</evidence>
<reference evidence="1 2" key="1">
    <citation type="journal article" date="2015" name="J. Biotechnol.">
        <title>Complete genome sequence of Photorhabdus temperata subsp. thracensis 39-8(T), an entomopathogenic bacterium for the improved commercial bioinsecticide.</title>
        <authorList>
            <person name="Kwak Y."/>
            <person name="Shin J.H."/>
        </authorList>
    </citation>
    <scope>NUCLEOTIDE SEQUENCE [LARGE SCALE GENOMIC DNA]</scope>
    <source>
        <strain evidence="1 2">DSM 15199</strain>
    </source>
</reference>
<accession>A0A0F7LHJ2</accession>
<reference evidence="2" key="2">
    <citation type="submission" date="2015-03" db="EMBL/GenBank/DDBJ databases">
        <title>Genome sequence of Azospirillum thiophilum strain DSM 21654T.</title>
        <authorList>
            <person name="Kwak Y."/>
            <person name="Shin J.-H."/>
        </authorList>
    </citation>
    <scope>NUCLEOTIDE SEQUENCE [LARGE SCALE GENOMIC DNA]</scope>
    <source>
        <strain evidence="2">DSM 15199</strain>
    </source>
</reference>
<dbReference type="EMBL" id="CP011104">
    <property type="protein sequence ID" value="AKH62569.1"/>
    <property type="molecule type" value="Genomic_DNA"/>
</dbReference>
<protein>
    <submittedName>
        <fullName evidence="1">Uncharacterized protein</fullName>
    </submittedName>
</protein>